<dbReference type="RefSeq" id="WP_076604160.1">
    <property type="nucleotide sequence ID" value="NZ_FTMD01000021.1"/>
</dbReference>
<keyword evidence="3" id="KW-0597">Phosphoprotein</keyword>
<dbReference type="Pfam" id="PF12860">
    <property type="entry name" value="PAS_7"/>
    <property type="match status" value="1"/>
</dbReference>
<evidence type="ECO:0000313" key="8">
    <source>
        <dbReference type="Proteomes" id="UP000186819"/>
    </source>
</evidence>
<dbReference type="InterPro" id="IPR003594">
    <property type="entry name" value="HATPase_dom"/>
</dbReference>
<evidence type="ECO:0000256" key="3">
    <source>
        <dbReference type="ARBA" id="ARBA00022553"/>
    </source>
</evidence>
<dbReference type="EMBL" id="FTMD01000021">
    <property type="protein sequence ID" value="SIR56945.1"/>
    <property type="molecule type" value="Genomic_DNA"/>
</dbReference>
<dbReference type="Gene3D" id="1.10.287.130">
    <property type="match status" value="1"/>
</dbReference>
<dbReference type="InterPro" id="IPR036097">
    <property type="entry name" value="HisK_dim/P_sf"/>
</dbReference>
<sequence>MSSLADLMLDHSSQMMLLVDPASLRVVMVNQLVTQTLGYPRAELFAMAITDIESSLQDVFYWEDVRNAQYQEIEGQEGLYRCADGAMLSVVKSVRVVMHEDAPLILVLARDARYERQVEDTLEQTLSQLRATLESTGNGILVIDWQGKITNMNRLFSSMWGIPDALLLERNDTAIFDFIAERVMESDLCRARLRATVDSAETDDLHRLRDGRVFECKSHPQYIGERIVGRVFGYTDITERTHAEEALRESRDRLEDRVRERTAELETANTTLQAEKRHQETLIRKLEEAHNQLLQSEKMASIGQLAAGVAHEINNPVGFVNSNLGTLKRYAEDLLRLLTAYEEIEGSLTTEQVEAIARVKKEIDAGYLRADIGELLTESLDGLQRVKRIVQDLKDFSHVGKAERELANLEAGLESTLNVVWNEIKYKADVVKEYGSLPAIECFPSQLNQVFMNLLVNAAHAIENHGRITLRTGHDESVVWVEVEDTGKGIRPEHLSRIFEPFFTTKEVGKGTGLGLSLSYGIVNRHHGRIEVRSEFGKGSMFRVVLPRILPPETAASQ</sequence>
<dbReference type="InterPro" id="IPR036890">
    <property type="entry name" value="HATPase_C_sf"/>
</dbReference>
<dbReference type="STRING" id="34027.SAMN05421829_1213"/>
<dbReference type="InterPro" id="IPR003661">
    <property type="entry name" value="HisK_dim/P_dom"/>
</dbReference>
<reference evidence="8" key="1">
    <citation type="submission" date="2017-01" db="EMBL/GenBank/DDBJ databases">
        <authorList>
            <person name="Varghese N."/>
            <person name="Submissions S."/>
        </authorList>
    </citation>
    <scope>NUCLEOTIDE SEQUENCE [LARGE SCALE GENOMIC DNA]</scope>
    <source>
        <strain evidence="8">ATCC 51758</strain>
    </source>
</reference>
<dbReference type="Pfam" id="PF13188">
    <property type="entry name" value="PAS_8"/>
    <property type="match status" value="1"/>
</dbReference>
<evidence type="ECO:0000256" key="1">
    <source>
        <dbReference type="ARBA" id="ARBA00000085"/>
    </source>
</evidence>
<dbReference type="Proteomes" id="UP000186819">
    <property type="component" value="Unassembled WGS sequence"/>
</dbReference>
<dbReference type="InterPro" id="IPR000014">
    <property type="entry name" value="PAS"/>
</dbReference>
<comment type="catalytic activity">
    <reaction evidence="1">
        <text>ATP + protein L-histidine = ADP + protein N-phospho-L-histidine.</text>
        <dbReference type="EC" id="2.7.13.3"/>
    </reaction>
</comment>
<dbReference type="CDD" id="cd16943">
    <property type="entry name" value="HATPase_AtoS-like"/>
    <property type="match status" value="1"/>
</dbReference>
<dbReference type="SUPFAM" id="SSF47384">
    <property type="entry name" value="Homodimeric domain of signal transducing histidine kinase"/>
    <property type="match status" value="1"/>
</dbReference>
<dbReference type="GO" id="GO:0000155">
    <property type="term" value="F:phosphorelay sensor kinase activity"/>
    <property type="evidence" value="ECO:0007669"/>
    <property type="project" value="InterPro"/>
</dbReference>
<dbReference type="SMART" id="SM00091">
    <property type="entry name" value="PAS"/>
    <property type="match status" value="2"/>
</dbReference>
<dbReference type="PROSITE" id="PS50109">
    <property type="entry name" value="HIS_KIN"/>
    <property type="match status" value="1"/>
</dbReference>
<dbReference type="InterPro" id="IPR005467">
    <property type="entry name" value="His_kinase_dom"/>
</dbReference>
<keyword evidence="4" id="KW-0175">Coiled coil</keyword>
<dbReference type="OrthoDB" id="224978at2"/>
<evidence type="ECO:0000259" key="5">
    <source>
        <dbReference type="PROSITE" id="PS50109"/>
    </source>
</evidence>
<feature type="domain" description="PAS" evidence="6">
    <location>
        <begin position="125"/>
        <end position="179"/>
    </location>
</feature>
<gene>
    <name evidence="7" type="ORF">SAMN05421829_1213</name>
</gene>
<dbReference type="Gene3D" id="3.30.565.10">
    <property type="entry name" value="Histidine kinase-like ATPase, C-terminal domain"/>
    <property type="match status" value="1"/>
</dbReference>
<dbReference type="InterPro" id="IPR004358">
    <property type="entry name" value="Sig_transdc_His_kin-like_C"/>
</dbReference>
<proteinExistence type="predicted"/>
<dbReference type="NCBIfam" id="TIGR00229">
    <property type="entry name" value="sensory_box"/>
    <property type="match status" value="1"/>
</dbReference>
<evidence type="ECO:0000256" key="4">
    <source>
        <dbReference type="SAM" id="Coils"/>
    </source>
</evidence>
<dbReference type="Gene3D" id="3.30.450.20">
    <property type="entry name" value="PAS domain"/>
    <property type="match status" value="2"/>
</dbReference>
<organism evidence="7 8">
    <name type="scientific">Aromatoleum tolulyticum</name>
    <dbReference type="NCBI Taxonomy" id="34027"/>
    <lineage>
        <taxon>Bacteria</taxon>
        <taxon>Pseudomonadati</taxon>
        <taxon>Pseudomonadota</taxon>
        <taxon>Betaproteobacteria</taxon>
        <taxon>Rhodocyclales</taxon>
        <taxon>Rhodocyclaceae</taxon>
        <taxon>Aromatoleum</taxon>
    </lineage>
</organism>
<dbReference type="AlphaFoldDB" id="A0A1N7C058"/>
<dbReference type="Pfam" id="PF02518">
    <property type="entry name" value="HATPase_c"/>
    <property type="match status" value="1"/>
</dbReference>
<evidence type="ECO:0000256" key="2">
    <source>
        <dbReference type="ARBA" id="ARBA00012438"/>
    </source>
</evidence>
<dbReference type="PROSITE" id="PS50112">
    <property type="entry name" value="PAS"/>
    <property type="match status" value="1"/>
</dbReference>
<dbReference type="InterPro" id="IPR035965">
    <property type="entry name" value="PAS-like_dom_sf"/>
</dbReference>
<dbReference type="PANTHER" id="PTHR43065:SF50">
    <property type="entry name" value="HISTIDINE KINASE"/>
    <property type="match status" value="1"/>
</dbReference>
<dbReference type="SMART" id="SM00388">
    <property type="entry name" value="HisKA"/>
    <property type="match status" value="1"/>
</dbReference>
<feature type="domain" description="Histidine kinase" evidence="5">
    <location>
        <begin position="308"/>
        <end position="550"/>
    </location>
</feature>
<dbReference type="EC" id="2.7.13.3" evidence="2"/>
<dbReference type="PANTHER" id="PTHR43065">
    <property type="entry name" value="SENSOR HISTIDINE KINASE"/>
    <property type="match status" value="1"/>
</dbReference>
<dbReference type="SUPFAM" id="SSF55785">
    <property type="entry name" value="PYP-like sensor domain (PAS domain)"/>
    <property type="match status" value="2"/>
</dbReference>
<feature type="coiled-coil region" evidence="4">
    <location>
        <begin position="244"/>
        <end position="292"/>
    </location>
</feature>
<dbReference type="SMART" id="SM00387">
    <property type="entry name" value="HATPase_c"/>
    <property type="match status" value="1"/>
</dbReference>
<keyword evidence="8" id="KW-1185">Reference proteome</keyword>
<dbReference type="PRINTS" id="PR00344">
    <property type="entry name" value="BCTRLSENSOR"/>
</dbReference>
<evidence type="ECO:0000259" key="6">
    <source>
        <dbReference type="PROSITE" id="PS50112"/>
    </source>
</evidence>
<name>A0A1N7C058_9RHOO</name>
<dbReference type="CDD" id="cd00082">
    <property type="entry name" value="HisKA"/>
    <property type="match status" value="1"/>
</dbReference>
<dbReference type="SUPFAM" id="SSF55874">
    <property type="entry name" value="ATPase domain of HSP90 chaperone/DNA topoisomerase II/histidine kinase"/>
    <property type="match status" value="1"/>
</dbReference>
<accession>A0A1N7C058</accession>
<evidence type="ECO:0000313" key="7">
    <source>
        <dbReference type="EMBL" id="SIR56945.1"/>
    </source>
</evidence>
<protein>
    <recommendedName>
        <fullName evidence="2">histidine kinase</fullName>
        <ecNumber evidence="2">2.7.13.3</ecNumber>
    </recommendedName>
</protein>